<evidence type="ECO:0000313" key="3">
    <source>
        <dbReference type="Proteomes" id="UP000181884"/>
    </source>
</evidence>
<dbReference type="STRING" id="214095.RU97_GL002094"/>
<organism evidence="2 3">
    <name type="scientific">Enterococcus canis</name>
    <dbReference type="NCBI Taxonomy" id="214095"/>
    <lineage>
        <taxon>Bacteria</taxon>
        <taxon>Bacillati</taxon>
        <taxon>Bacillota</taxon>
        <taxon>Bacilli</taxon>
        <taxon>Lactobacillales</taxon>
        <taxon>Enterococcaceae</taxon>
        <taxon>Enterococcus</taxon>
    </lineage>
</organism>
<accession>A0A1L8RE09</accession>
<dbReference type="Gene3D" id="3.40.630.30">
    <property type="match status" value="1"/>
</dbReference>
<dbReference type="Pfam" id="PF13508">
    <property type="entry name" value="Acetyltransf_7"/>
    <property type="match status" value="1"/>
</dbReference>
<keyword evidence="2" id="KW-0808">Transferase</keyword>
<dbReference type="EMBL" id="JXKH01000005">
    <property type="protein sequence ID" value="OJG18021.1"/>
    <property type="molecule type" value="Genomic_DNA"/>
</dbReference>
<dbReference type="InterPro" id="IPR016181">
    <property type="entry name" value="Acyl_CoA_acyltransferase"/>
</dbReference>
<dbReference type="AlphaFoldDB" id="A0A1L8RE09"/>
<name>A0A1L8RE09_9ENTE</name>
<proteinExistence type="predicted"/>
<sequence>MAQVGTTGIPQWYGVWQENQLIAGAGVIANDFHERLDLTPNICAVYVEPQNRGEGIAGELLAFICADLKRMGFQQLYLLTDHTDFYERYNWHFLEMVAENGDTFARMYQKNLLE</sequence>
<reference evidence="2 3" key="1">
    <citation type="submission" date="2014-12" db="EMBL/GenBank/DDBJ databases">
        <title>Draft genome sequences of 29 type strains of Enterococci.</title>
        <authorList>
            <person name="Zhong Z."/>
            <person name="Sun Z."/>
            <person name="Liu W."/>
            <person name="Zhang W."/>
            <person name="Zhang H."/>
        </authorList>
    </citation>
    <scope>NUCLEOTIDE SEQUENCE [LARGE SCALE GENOMIC DNA]</scope>
    <source>
        <strain evidence="2 3">DSM 17029</strain>
    </source>
</reference>
<comment type="caution">
    <text evidence="2">The sequence shown here is derived from an EMBL/GenBank/DDBJ whole genome shotgun (WGS) entry which is preliminary data.</text>
</comment>
<evidence type="ECO:0000313" key="2">
    <source>
        <dbReference type="EMBL" id="OJG18021.1"/>
    </source>
</evidence>
<dbReference type="CDD" id="cd04301">
    <property type="entry name" value="NAT_SF"/>
    <property type="match status" value="1"/>
</dbReference>
<protein>
    <submittedName>
        <fullName evidence="2">Acetyltransferase</fullName>
    </submittedName>
</protein>
<evidence type="ECO:0000259" key="1">
    <source>
        <dbReference type="PROSITE" id="PS51186"/>
    </source>
</evidence>
<dbReference type="GO" id="GO:0016747">
    <property type="term" value="F:acyltransferase activity, transferring groups other than amino-acyl groups"/>
    <property type="evidence" value="ECO:0007669"/>
    <property type="project" value="InterPro"/>
</dbReference>
<dbReference type="PROSITE" id="PS51186">
    <property type="entry name" value="GNAT"/>
    <property type="match status" value="1"/>
</dbReference>
<gene>
    <name evidence="2" type="ORF">RU97_GL002094</name>
</gene>
<feature type="domain" description="N-acetyltransferase" evidence="1">
    <location>
        <begin position="1"/>
        <end position="114"/>
    </location>
</feature>
<dbReference type="InterPro" id="IPR000182">
    <property type="entry name" value="GNAT_dom"/>
</dbReference>
<keyword evidence="3" id="KW-1185">Reference proteome</keyword>
<dbReference type="SUPFAM" id="SSF55729">
    <property type="entry name" value="Acyl-CoA N-acyltransferases (Nat)"/>
    <property type="match status" value="1"/>
</dbReference>
<dbReference type="Proteomes" id="UP000181884">
    <property type="component" value="Unassembled WGS sequence"/>
</dbReference>